<feature type="compositionally biased region" description="Basic and acidic residues" evidence="1">
    <location>
        <begin position="89"/>
        <end position="112"/>
    </location>
</feature>
<dbReference type="PANTHER" id="PTHR24074">
    <property type="entry name" value="CO-CHAPERONE PROTEIN DJLA"/>
    <property type="match status" value="1"/>
</dbReference>
<evidence type="ECO:0000313" key="4">
    <source>
        <dbReference type="EMBL" id="VDP18220.1"/>
    </source>
</evidence>
<feature type="compositionally biased region" description="Basic and acidic residues" evidence="1">
    <location>
        <begin position="125"/>
        <end position="139"/>
    </location>
</feature>
<feature type="domain" description="J" evidence="3">
    <location>
        <begin position="1"/>
        <end position="44"/>
    </location>
</feature>
<feature type="transmembrane region" description="Helical" evidence="2">
    <location>
        <begin position="141"/>
        <end position="162"/>
    </location>
</feature>
<dbReference type="CDD" id="cd06257">
    <property type="entry name" value="DnaJ"/>
    <property type="match status" value="1"/>
</dbReference>
<dbReference type="PROSITE" id="PS50076">
    <property type="entry name" value="DNAJ_2"/>
    <property type="match status" value="1"/>
</dbReference>
<reference evidence="4" key="1">
    <citation type="submission" date="2018-11" db="EMBL/GenBank/DDBJ databases">
        <authorList>
            <consortium name="Pathogen Informatics"/>
        </authorList>
    </citation>
    <scope>NUCLEOTIDE SEQUENCE [LARGE SCALE GENOMIC DNA]</scope>
</reference>
<dbReference type="InterPro" id="IPR001623">
    <property type="entry name" value="DnaJ_domain"/>
</dbReference>
<dbReference type="InterPro" id="IPR050817">
    <property type="entry name" value="DjlA_DnaK_co-chaperone"/>
</dbReference>
<sequence length="164" mass="19743">MSKKYHPDRNPENQTEAAAKFHQVSQAYEVLSSDEQRRLYDMNRIRTAPDLRRRKQYHSHFDMPKEFYAEFGANKREFKSEFDPTAFIHKDSRSRQREEEEFLREMEREKARQQAKYPIPTFEQMMREKREKEREESRKQIAGALGLATVAAAVILIAKQFFHR</sequence>
<dbReference type="InterPro" id="IPR036869">
    <property type="entry name" value="J_dom_sf"/>
</dbReference>
<organism evidence="4">
    <name type="scientific">Heligmosomoides polygyrus</name>
    <name type="common">Parasitic roundworm</name>
    <dbReference type="NCBI Taxonomy" id="6339"/>
    <lineage>
        <taxon>Eukaryota</taxon>
        <taxon>Metazoa</taxon>
        <taxon>Ecdysozoa</taxon>
        <taxon>Nematoda</taxon>
        <taxon>Chromadorea</taxon>
        <taxon>Rhabditida</taxon>
        <taxon>Rhabditina</taxon>
        <taxon>Rhabditomorpha</taxon>
        <taxon>Strongyloidea</taxon>
        <taxon>Heligmosomidae</taxon>
        <taxon>Heligmosomoides</taxon>
    </lineage>
</organism>
<evidence type="ECO:0000256" key="1">
    <source>
        <dbReference type="SAM" id="MobiDB-lite"/>
    </source>
</evidence>
<dbReference type="OrthoDB" id="376357at2759"/>
<protein>
    <recommendedName>
        <fullName evidence="3">J domain-containing protein</fullName>
    </recommendedName>
</protein>
<keyword evidence="2" id="KW-0472">Membrane</keyword>
<evidence type="ECO:0000259" key="3">
    <source>
        <dbReference type="PROSITE" id="PS50076"/>
    </source>
</evidence>
<dbReference type="Pfam" id="PF00226">
    <property type="entry name" value="DnaJ"/>
    <property type="match status" value="1"/>
</dbReference>
<dbReference type="EMBL" id="UZAH01031854">
    <property type="protein sequence ID" value="VDP18220.1"/>
    <property type="molecule type" value="Genomic_DNA"/>
</dbReference>
<keyword evidence="2" id="KW-0812">Transmembrane</keyword>
<gene>
    <name evidence="4" type="ORF">HPBE_LOCUS20093</name>
</gene>
<feature type="region of interest" description="Disordered" evidence="1">
    <location>
        <begin position="89"/>
        <end position="139"/>
    </location>
</feature>
<name>A0A3P8BKX3_HELPZ</name>
<evidence type="ECO:0000256" key="2">
    <source>
        <dbReference type="SAM" id="Phobius"/>
    </source>
</evidence>
<dbReference type="AlphaFoldDB" id="A0A3P8BKX3"/>
<proteinExistence type="predicted"/>
<dbReference type="Gene3D" id="1.10.287.110">
    <property type="entry name" value="DnaJ domain"/>
    <property type="match status" value="1"/>
</dbReference>
<dbReference type="SUPFAM" id="SSF46565">
    <property type="entry name" value="Chaperone J-domain"/>
    <property type="match status" value="1"/>
</dbReference>
<keyword evidence="2" id="KW-1133">Transmembrane helix</keyword>
<accession>A0A3P8BKX3</accession>